<evidence type="ECO:0000313" key="2">
    <source>
        <dbReference type="Proteomes" id="UP000462363"/>
    </source>
</evidence>
<accession>A0A844F4K6</accession>
<organism evidence="1 2">
    <name type="scientific">Clostridium scindens (strain JCM 10418 / VPI 12708)</name>
    <dbReference type="NCBI Taxonomy" id="29347"/>
    <lineage>
        <taxon>Bacteria</taxon>
        <taxon>Bacillati</taxon>
        <taxon>Bacillota</taxon>
        <taxon>Clostridia</taxon>
        <taxon>Lachnospirales</taxon>
        <taxon>Lachnospiraceae</taxon>
    </lineage>
</organism>
<gene>
    <name evidence="1" type="ORF">FYJ37_02560</name>
</gene>
<protein>
    <submittedName>
        <fullName evidence="1">Uncharacterized protein</fullName>
    </submittedName>
</protein>
<name>A0A844F4K6_CLOSV</name>
<dbReference type="EMBL" id="VUMB01000004">
    <property type="protein sequence ID" value="MSS39266.1"/>
    <property type="molecule type" value="Genomic_DNA"/>
</dbReference>
<dbReference type="RefSeq" id="WP_154322787.1">
    <property type="nucleotide sequence ID" value="NZ_CAMDTP010000003.1"/>
</dbReference>
<sequence length="101" mass="11856">MYEECSADIKMTRMILKEGFFDKATYHCSIITYNPEEECIYFLSDETQLPVFSLDGIYECRIDTPKGVIGCSGTIRERYWNKVGRIVKFQIRNGFYKNLVN</sequence>
<proteinExistence type="predicted"/>
<evidence type="ECO:0000313" key="1">
    <source>
        <dbReference type="EMBL" id="MSS39266.1"/>
    </source>
</evidence>
<dbReference type="AlphaFoldDB" id="A0A844F4K6"/>
<comment type="caution">
    <text evidence="1">The sequence shown here is derived from an EMBL/GenBank/DDBJ whole genome shotgun (WGS) entry which is preliminary data.</text>
</comment>
<reference evidence="1 2" key="1">
    <citation type="submission" date="2019-08" db="EMBL/GenBank/DDBJ databases">
        <title>In-depth cultivation of the pig gut microbiome towards novel bacterial diversity and tailored functional studies.</title>
        <authorList>
            <person name="Wylensek D."/>
            <person name="Hitch T.C.A."/>
            <person name="Clavel T."/>
        </authorList>
    </citation>
    <scope>NUCLEOTIDE SEQUENCE [LARGE SCALE GENOMIC DNA]</scope>
    <source>
        <strain evidence="1 2">BL-389-WT-3D</strain>
    </source>
</reference>
<dbReference type="Proteomes" id="UP000462363">
    <property type="component" value="Unassembled WGS sequence"/>
</dbReference>